<evidence type="ECO:0000313" key="2">
    <source>
        <dbReference type="EMBL" id="OXT08599.1"/>
    </source>
</evidence>
<evidence type="ECO:0000256" key="1">
    <source>
        <dbReference type="SAM" id="Phobius"/>
    </source>
</evidence>
<organism evidence="2 3">
    <name type="scientific">Thermoanaerobacterium thermosaccharolyticum</name>
    <name type="common">Clostridium thermosaccharolyticum</name>
    <dbReference type="NCBI Taxonomy" id="1517"/>
    <lineage>
        <taxon>Bacteria</taxon>
        <taxon>Bacillati</taxon>
        <taxon>Bacillota</taxon>
        <taxon>Clostridia</taxon>
        <taxon>Thermoanaerobacterales</taxon>
        <taxon>Thermoanaerobacteraceae</taxon>
        <taxon>Thermoanaerobacterium</taxon>
    </lineage>
</organism>
<proteinExistence type="predicted"/>
<reference evidence="2 3" key="1">
    <citation type="submission" date="2017-06" db="EMBL/GenBank/DDBJ databases">
        <title>Isolation and characterization of a thermophilic and butanogenic Thermoanaerobacterium thermosaccharolyticum M5 capable of efficient degradation of hemicellulose.</title>
        <authorList>
            <person name="Xin F."/>
            <person name="Jiang Y."/>
        </authorList>
    </citation>
    <scope>NUCLEOTIDE SEQUENCE [LARGE SCALE GENOMIC DNA]</scope>
    <source>
        <strain evidence="2 3">M5</strain>
    </source>
</reference>
<comment type="caution">
    <text evidence="2">The sequence shown here is derived from an EMBL/GenBank/DDBJ whole genome shotgun (WGS) entry which is preliminary data.</text>
</comment>
<feature type="transmembrane region" description="Helical" evidence="1">
    <location>
        <begin position="23"/>
        <end position="45"/>
    </location>
</feature>
<dbReference type="AlphaFoldDB" id="A0A231VKI2"/>
<sequence>MSNQALIVLVKGNISEILHRRRFFAVLAISFLISLYKLSNIATYTRLYKTTFNIYDLLLSNMSNFHEVMFALNFLFLFLIGNMFLHGNDNLRIIRCNSKDEWFIMNFLSIFTLALIFVACIIIINVLIGCLNLDFQNLWSDGSKTISKELNKMPKEIISYMSPLTAVLISSLFLIFNFTILGTVFYIGIICFRKVYMGFITSSFIIIMSIAAKYMNLIKYTKYLLADNILLFNHNFRRANTLPTIPYSFIYLASIIVITYILGLFLFKRQDFDVGGNNNDY</sequence>
<feature type="transmembrane region" description="Helical" evidence="1">
    <location>
        <begin position="195"/>
        <end position="215"/>
    </location>
</feature>
<gene>
    <name evidence="2" type="ORF">CE561_04710</name>
</gene>
<keyword evidence="1" id="KW-1133">Transmembrane helix</keyword>
<accession>A0A231VKI2</accession>
<feature type="transmembrane region" description="Helical" evidence="1">
    <location>
        <begin position="65"/>
        <end position="85"/>
    </location>
</feature>
<feature type="transmembrane region" description="Helical" evidence="1">
    <location>
        <begin position="245"/>
        <end position="267"/>
    </location>
</feature>
<keyword evidence="1" id="KW-0472">Membrane</keyword>
<feature type="transmembrane region" description="Helical" evidence="1">
    <location>
        <begin position="157"/>
        <end position="188"/>
    </location>
</feature>
<evidence type="ECO:0000313" key="3">
    <source>
        <dbReference type="Proteomes" id="UP000215301"/>
    </source>
</evidence>
<keyword evidence="1" id="KW-0812">Transmembrane</keyword>
<name>A0A231VKI2_THETR</name>
<feature type="transmembrane region" description="Helical" evidence="1">
    <location>
        <begin position="106"/>
        <end position="128"/>
    </location>
</feature>
<protein>
    <submittedName>
        <fullName evidence="2">Uncharacterized protein</fullName>
    </submittedName>
</protein>
<dbReference type="Proteomes" id="UP000215301">
    <property type="component" value="Unassembled WGS sequence"/>
</dbReference>
<dbReference type="EMBL" id="NKHD01000012">
    <property type="protein sequence ID" value="OXT08599.1"/>
    <property type="molecule type" value="Genomic_DNA"/>
</dbReference>